<reference evidence="3" key="1">
    <citation type="journal article" date="2013" name="Nature">
        <title>Draft genome of the wheat A-genome progenitor Triticum urartu.</title>
        <authorList>
            <person name="Ling H.Q."/>
            <person name="Zhao S."/>
            <person name="Liu D."/>
            <person name="Wang J."/>
            <person name="Sun H."/>
            <person name="Zhang C."/>
            <person name="Fan H."/>
            <person name="Li D."/>
            <person name="Dong L."/>
            <person name="Tao Y."/>
            <person name="Gao C."/>
            <person name="Wu H."/>
            <person name="Li Y."/>
            <person name="Cui Y."/>
            <person name="Guo X."/>
            <person name="Zheng S."/>
            <person name="Wang B."/>
            <person name="Yu K."/>
            <person name="Liang Q."/>
            <person name="Yang W."/>
            <person name="Lou X."/>
            <person name="Chen J."/>
            <person name="Feng M."/>
            <person name="Jian J."/>
            <person name="Zhang X."/>
            <person name="Luo G."/>
            <person name="Jiang Y."/>
            <person name="Liu J."/>
            <person name="Wang Z."/>
            <person name="Sha Y."/>
            <person name="Zhang B."/>
            <person name="Wu H."/>
            <person name="Tang D."/>
            <person name="Shen Q."/>
            <person name="Xue P."/>
            <person name="Zou S."/>
            <person name="Wang X."/>
            <person name="Liu X."/>
            <person name="Wang F."/>
            <person name="Yang Y."/>
            <person name="An X."/>
            <person name="Dong Z."/>
            <person name="Zhang K."/>
            <person name="Zhang X."/>
            <person name="Luo M.C."/>
            <person name="Dvorak J."/>
            <person name="Tong Y."/>
            <person name="Wang J."/>
            <person name="Yang H."/>
            <person name="Li Z."/>
            <person name="Wang D."/>
            <person name="Zhang A."/>
            <person name="Wang J."/>
        </authorList>
    </citation>
    <scope>NUCLEOTIDE SEQUENCE</scope>
    <source>
        <strain evidence="3">cv. G1812</strain>
    </source>
</reference>
<name>A0A8R7R286_TRIUA</name>
<feature type="compositionally biased region" description="Basic and acidic residues" evidence="1">
    <location>
        <begin position="43"/>
        <end position="55"/>
    </location>
</feature>
<evidence type="ECO:0000313" key="3">
    <source>
        <dbReference type="Proteomes" id="UP000015106"/>
    </source>
</evidence>
<accession>A0A8R7R286</accession>
<reference evidence="2" key="3">
    <citation type="submission" date="2022-06" db="UniProtKB">
        <authorList>
            <consortium name="EnsemblPlants"/>
        </authorList>
    </citation>
    <scope>IDENTIFICATION</scope>
</reference>
<dbReference type="Gramene" id="TuG1812G0700002835.01.T01">
    <property type="protein sequence ID" value="TuG1812G0700002835.01.T01.cds245609"/>
    <property type="gene ID" value="TuG1812G0700002835.01"/>
</dbReference>
<proteinExistence type="predicted"/>
<organism evidence="2 3">
    <name type="scientific">Triticum urartu</name>
    <name type="common">Red wild einkorn</name>
    <name type="synonym">Crithodium urartu</name>
    <dbReference type="NCBI Taxonomy" id="4572"/>
    <lineage>
        <taxon>Eukaryota</taxon>
        <taxon>Viridiplantae</taxon>
        <taxon>Streptophyta</taxon>
        <taxon>Embryophyta</taxon>
        <taxon>Tracheophyta</taxon>
        <taxon>Spermatophyta</taxon>
        <taxon>Magnoliopsida</taxon>
        <taxon>Liliopsida</taxon>
        <taxon>Poales</taxon>
        <taxon>Poaceae</taxon>
        <taxon>BOP clade</taxon>
        <taxon>Pooideae</taxon>
        <taxon>Triticodae</taxon>
        <taxon>Triticeae</taxon>
        <taxon>Triticinae</taxon>
        <taxon>Triticum</taxon>
    </lineage>
</organism>
<sequence>PPLLPSWPSTSISHLPLFSLSLSFAGSHGRRAFMPRARRRPVTQREGDGERRSRPTWEMLPLTRTCRIVTTGVGEDSDE</sequence>
<feature type="region of interest" description="Disordered" evidence="1">
    <location>
        <begin position="33"/>
        <end position="55"/>
    </location>
</feature>
<dbReference type="AlphaFoldDB" id="A0A8R7R286"/>
<reference evidence="2" key="2">
    <citation type="submission" date="2018-03" db="EMBL/GenBank/DDBJ databases">
        <title>The Triticum urartu genome reveals the dynamic nature of wheat genome evolution.</title>
        <authorList>
            <person name="Ling H."/>
            <person name="Ma B."/>
            <person name="Shi X."/>
            <person name="Liu H."/>
            <person name="Dong L."/>
            <person name="Sun H."/>
            <person name="Cao Y."/>
            <person name="Gao Q."/>
            <person name="Zheng S."/>
            <person name="Li Y."/>
            <person name="Yu Y."/>
            <person name="Du H."/>
            <person name="Qi M."/>
            <person name="Li Y."/>
            <person name="Yu H."/>
            <person name="Cui Y."/>
            <person name="Wang N."/>
            <person name="Chen C."/>
            <person name="Wu H."/>
            <person name="Zhao Y."/>
            <person name="Zhang J."/>
            <person name="Li Y."/>
            <person name="Zhou W."/>
            <person name="Zhang B."/>
            <person name="Hu W."/>
            <person name="Eijk M."/>
            <person name="Tang J."/>
            <person name="Witsenboer H."/>
            <person name="Zhao S."/>
            <person name="Li Z."/>
            <person name="Zhang A."/>
            <person name="Wang D."/>
            <person name="Liang C."/>
        </authorList>
    </citation>
    <scope>NUCLEOTIDE SEQUENCE [LARGE SCALE GENOMIC DNA]</scope>
    <source>
        <strain evidence="2">cv. G1812</strain>
    </source>
</reference>
<feature type="compositionally biased region" description="Basic residues" evidence="1">
    <location>
        <begin position="33"/>
        <end position="42"/>
    </location>
</feature>
<protein>
    <submittedName>
        <fullName evidence="2">Uncharacterized protein</fullName>
    </submittedName>
</protein>
<evidence type="ECO:0000313" key="2">
    <source>
        <dbReference type="EnsemblPlants" id="TuG1812G0700002835.01.T01.cds245609"/>
    </source>
</evidence>
<keyword evidence="3" id="KW-1185">Reference proteome</keyword>
<evidence type="ECO:0000256" key="1">
    <source>
        <dbReference type="SAM" id="MobiDB-lite"/>
    </source>
</evidence>
<dbReference type="EnsemblPlants" id="TuG1812G0700002835.01.T01">
    <property type="protein sequence ID" value="TuG1812G0700002835.01.T01.cds245609"/>
    <property type="gene ID" value="TuG1812G0700002835.01"/>
</dbReference>
<dbReference type="Proteomes" id="UP000015106">
    <property type="component" value="Chromosome 7"/>
</dbReference>